<dbReference type="Pfam" id="PF00501">
    <property type="entry name" value="AMP-binding"/>
    <property type="match status" value="1"/>
</dbReference>
<dbReference type="PANTHER" id="PTHR24096">
    <property type="entry name" value="LONG-CHAIN-FATTY-ACID--COA LIGASE"/>
    <property type="match status" value="1"/>
</dbReference>
<comment type="cofactor">
    <cofactor evidence="1">
        <name>Mg(2+)</name>
        <dbReference type="ChEBI" id="CHEBI:18420"/>
    </cofactor>
</comment>
<evidence type="ECO:0000256" key="9">
    <source>
        <dbReference type="ARBA" id="ARBA00034252"/>
    </source>
</evidence>
<evidence type="ECO:0000256" key="5">
    <source>
        <dbReference type="ARBA" id="ARBA00022741"/>
    </source>
</evidence>
<sequence>MKIVDPETGVSLPRNQPGEICIRGDQIMKGYLNDPEATARTIDNEGNGYTQVAPAELEALLQAHPWISDAAVVGMKDEDAGEIPVAFVIKIRKLSSHRRRNYEVHFKTGDILQENKTSVLRRSHSQSTIRQNLEEKFERKIGRKETCMLHVIQWQSWSGNHGVGGLF</sequence>
<comment type="catalytic activity">
    <reaction evidence="7">
        <text>(E)-4-coumarate + ATP + H(+) = (E)-4-coumaroyl-AMP + diphosphate</text>
        <dbReference type="Rhea" id="RHEA:72419"/>
        <dbReference type="ChEBI" id="CHEBI:12876"/>
        <dbReference type="ChEBI" id="CHEBI:15378"/>
        <dbReference type="ChEBI" id="CHEBI:30616"/>
        <dbReference type="ChEBI" id="CHEBI:33019"/>
        <dbReference type="ChEBI" id="CHEBI:192348"/>
    </reaction>
    <physiologicalReaction direction="left-to-right" evidence="7">
        <dbReference type="Rhea" id="RHEA:72420"/>
    </physiologicalReaction>
</comment>
<feature type="domain" description="AMP-binding enzyme C-terminal" evidence="11">
    <location>
        <begin position="56"/>
        <end position="90"/>
    </location>
</feature>
<organism evidence="12 13">
    <name type="scientific">Salix udensis</name>
    <dbReference type="NCBI Taxonomy" id="889485"/>
    <lineage>
        <taxon>Eukaryota</taxon>
        <taxon>Viridiplantae</taxon>
        <taxon>Streptophyta</taxon>
        <taxon>Embryophyta</taxon>
        <taxon>Tracheophyta</taxon>
        <taxon>Spermatophyta</taxon>
        <taxon>Magnoliopsida</taxon>
        <taxon>eudicotyledons</taxon>
        <taxon>Gunneridae</taxon>
        <taxon>Pentapetalae</taxon>
        <taxon>rosids</taxon>
        <taxon>fabids</taxon>
        <taxon>Malpighiales</taxon>
        <taxon>Salicaceae</taxon>
        <taxon>Saliceae</taxon>
        <taxon>Salix</taxon>
    </lineage>
</organism>
<evidence type="ECO:0000256" key="1">
    <source>
        <dbReference type="ARBA" id="ARBA00001946"/>
    </source>
</evidence>
<dbReference type="InterPro" id="IPR025110">
    <property type="entry name" value="AMP-bd_C"/>
</dbReference>
<evidence type="ECO:0000256" key="8">
    <source>
        <dbReference type="ARBA" id="ARBA00034223"/>
    </source>
</evidence>
<proteinExistence type="inferred from homology"/>
<evidence type="ECO:0000256" key="7">
    <source>
        <dbReference type="ARBA" id="ARBA00034219"/>
    </source>
</evidence>
<evidence type="ECO:0000313" key="13">
    <source>
        <dbReference type="Proteomes" id="UP001162972"/>
    </source>
</evidence>
<gene>
    <name evidence="12" type="ORF">OIU84_003533</name>
</gene>
<dbReference type="AlphaFoldDB" id="A0AAD6P2Q4"/>
<accession>A0AAD6P2Q4</accession>
<dbReference type="SUPFAM" id="SSF56801">
    <property type="entry name" value="Acetyl-CoA synthetase-like"/>
    <property type="match status" value="1"/>
</dbReference>
<comment type="catalytic activity">
    <reaction evidence="9">
        <text>(E)-4-coumarate + ATP + CoA = (E)-4-coumaroyl-CoA + AMP + diphosphate</text>
        <dbReference type="Rhea" id="RHEA:19641"/>
        <dbReference type="ChEBI" id="CHEBI:12876"/>
        <dbReference type="ChEBI" id="CHEBI:30616"/>
        <dbReference type="ChEBI" id="CHEBI:33019"/>
        <dbReference type="ChEBI" id="CHEBI:57287"/>
        <dbReference type="ChEBI" id="CHEBI:85008"/>
        <dbReference type="ChEBI" id="CHEBI:456215"/>
        <dbReference type="EC" id="6.2.1.12"/>
    </reaction>
    <physiologicalReaction direction="left-to-right" evidence="9">
        <dbReference type="Rhea" id="RHEA:19642"/>
    </physiologicalReaction>
</comment>
<evidence type="ECO:0000313" key="12">
    <source>
        <dbReference type="EMBL" id="KAJ6414552.1"/>
    </source>
</evidence>
<dbReference type="Gene3D" id="2.30.38.10">
    <property type="entry name" value="Luciferase, Domain 3"/>
    <property type="match status" value="1"/>
</dbReference>
<dbReference type="InterPro" id="IPR000873">
    <property type="entry name" value="AMP-dep_synth/lig_dom"/>
</dbReference>
<keyword evidence="5" id="KW-0547">Nucleotide-binding</keyword>
<name>A0AAD6P2Q4_9ROSI</name>
<dbReference type="GO" id="GO:0005524">
    <property type="term" value="F:ATP binding"/>
    <property type="evidence" value="ECO:0007669"/>
    <property type="project" value="UniProtKB-KW"/>
</dbReference>
<comment type="similarity">
    <text evidence="2">Belongs to the ATP-dependent AMP-binding enzyme family.</text>
</comment>
<keyword evidence="13" id="KW-1185">Reference proteome</keyword>
<dbReference type="InterPro" id="IPR045851">
    <property type="entry name" value="AMP-bd_C_sf"/>
</dbReference>
<protein>
    <recommendedName>
        <fullName evidence="3">4-coumarate--CoA ligase</fullName>
        <ecNumber evidence="3">6.2.1.12</ecNumber>
    </recommendedName>
</protein>
<dbReference type="EMBL" id="JAPFFJ010000012">
    <property type="protein sequence ID" value="KAJ6414552.1"/>
    <property type="molecule type" value="Genomic_DNA"/>
</dbReference>
<evidence type="ECO:0000256" key="3">
    <source>
        <dbReference type="ARBA" id="ARBA00012959"/>
    </source>
</evidence>
<feature type="domain" description="AMP-dependent synthetase/ligase" evidence="10">
    <location>
        <begin position="1"/>
        <end position="32"/>
    </location>
</feature>
<dbReference type="Gene3D" id="3.30.300.30">
    <property type="match status" value="1"/>
</dbReference>
<reference evidence="12 13" key="1">
    <citation type="journal article" date="2023" name="Int. J. Mol. Sci.">
        <title>De Novo Assembly and Annotation of 11 Diverse Shrub Willow (Salix) Genomes Reveals Novel Gene Organization in Sex-Linked Regions.</title>
        <authorList>
            <person name="Hyden B."/>
            <person name="Feng K."/>
            <person name="Yates T.B."/>
            <person name="Jawdy S."/>
            <person name="Cereghino C."/>
            <person name="Smart L.B."/>
            <person name="Muchero W."/>
        </authorList>
    </citation>
    <scope>NUCLEOTIDE SEQUENCE [LARGE SCALE GENOMIC DNA]</scope>
    <source>
        <tissue evidence="12">Shoot tip</tissue>
    </source>
</reference>
<dbReference type="EC" id="6.2.1.12" evidence="3"/>
<evidence type="ECO:0000259" key="11">
    <source>
        <dbReference type="Pfam" id="PF13193"/>
    </source>
</evidence>
<keyword evidence="4" id="KW-0436">Ligase</keyword>
<dbReference type="PANTHER" id="PTHR24096:SF406">
    <property type="entry name" value="4-COUMARATE--COA LIGASE 2"/>
    <property type="match status" value="1"/>
</dbReference>
<dbReference type="Pfam" id="PF13193">
    <property type="entry name" value="AMP-binding_C"/>
    <property type="match status" value="1"/>
</dbReference>
<dbReference type="GO" id="GO:0016207">
    <property type="term" value="F:4-coumarate-CoA ligase activity"/>
    <property type="evidence" value="ECO:0007669"/>
    <property type="project" value="UniProtKB-EC"/>
</dbReference>
<evidence type="ECO:0000256" key="4">
    <source>
        <dbReference type="ARBA" id="ARBA00022598"/>
    </source>
</evidence>
<keyword evidence="6" id="KW-0067">ATP-binding</keyword>
<comment type="catalytic activity">
    <reaction evidence="8">
        <text>(E)-4-coumaroyl-AMP + CoA = (E)-4-coumaroyl-CoA + AMP + H(+)</text>
        <dbReference type="Rhea" id="RHEA:72423"/>
        <dbReference type="ChEBI" id="CHEBI:15378"/>
        <dbReference type="ChEBI" id="CHEBI:57287"/>
        <dbReference type="ChEBI" id="CHEBI:85008"/>
        <dbReference type="ChEBI" id="CHEBI:192348"/>
        <dbReference type="ChEBI" id="CHEBI:456215"/>
    </reaction>
    <physiologicalReaction direction="left-to-right" evidence="8">
        <dbReference type="Rhea" id="RHEA:72424"/>
    </physiologicalReaction>
</comment>
<evidence type="ECO:0000259" key="10">
    <source>
        <dbReference type="Pfam" id="PF00501"/>
    </source>
</evidence>
<evidence type="ECO:0000256" key="2">
    <source>
        <dbReference type="ARBA" id="ARBA00006432"/>
    </source>
</evidence>
<evidence type="ECO:0000256" key="6">
    <source>
        <dbReference type="ARBA" id="ARBA00022840"/>
    </source>
</evidence>
<comment type="caution">
    <text evidence="12">The sequence shown here is derived from an EMBL/GenBank/DDBJ whole genome shotgun (WGS) entry which is preliminary data.</text>
</comment>
<dbReference type="Proteomes" id="UP001162972">
    <property type="component" value="Chromosome 3"/>
</dbReference>